<dbReference type="PANTHER" id="PTHR23150">
    <property type="entry name" value="SULFATASE MODIFYING FACTOR 1, 2"/>
    <property type="match status" value="1"/>
</dbReference>
<gene>
    <name evidence="4" type="primary">gldJ</name>
    <name evidence="4" type="ORF">Q4Q39_00800</name>
</gene>
<organism evidence="4 5">
    <name type="scientific">Flavivirga amylovorans</name>
    <dbReference type="NCBI Taxonomy" id="870486"/>
    <lineage>
        <taxon>Bacteria</taxon>
        <taxon>Pseudomonadati</taxon>
        <taxon>Bacteroidota</taxon>
        <taxon>Flavobacteriia</taxon>
        <taxon>Flavobacteriales</taxon>
        <taxon>Flavobacteriaceae</taxon>
        <taxon>Flavivirga</taxon>
    </lineage>
</organism>
<dbReference type="NCBIfam" id="TIGR03524">
    <property type="entry name" value="GldJ"/>
    <property type="match status" value="1"/>
</dbReference>
<feature type="region of interest" description="Disordered" evidence="1">
    <location>
        <begin position="454"/>
        <end position="476"/>
    </location>
</feature>
<feature type="domain" description="Sulfatase-modifying factor enzyme-like" evidence="3">
    <location>
        <begin position="61"/>
        <end position="391"/>
    </location>
</feature>
<keyword evidence="5" id="KW-1185">Reference proteome</keyword>
<feature type="signal peptide" evidence="2">
    <location>
        <begin position="1"/>
        <end position="20"/>
    </location>
</feature>
<dbReference type="Proteomes" id="UP001176891">
    <property type="component" value="Unassembled WGS sequence"/>
</dbReference>
<keyword evidence="2" id="KW-0732">Signal</keyword>
<dbReference type="InterPro" id="IPR005532">
    <property type="entry name" value="SUMF_dom"/>
</dbReference>
<accession>A0ABT8WWQ7</accession>
<dbReference type="Gene3D" id="3.90.1580.10">
    <property type="entry name" value="paralog of FGE (formylglycine-generating enzyme)"/>
    <property type="match status" value="2"/>
</dbReference>
<evidence type="ECO:0000313" key="4">
    <source>
        <dbReference type="EMBL" id="MDO5985927.1"/>
    </source>
</evidence>
<proteinExistence type="predicted"/>
<feature type="chain" id="PRO_5047021127" evidence="2">
    <location>
        <begin position="21"/>
        <end position="564"/>
    </location>
</feature>
<reference evidence="4" key="1">
    <citation type="submission" date="2023-07" db="EMBL/GenBank/DDBJ databases">
        <title>Two novel species in the genus Flavivirga.</title>
        <authorList>
            <person name="Kwon K."/>
        </authorList>
    </citation>
    <scope>NUCLEOTIDE SEQUENCE</scope>
    <source>
        <strain evidence="4">KACC 14157</strain>
    </source>
</reference>
<dbReference type="InterPro" id="IPR019865">
    <property type="entry name" value="Glid_motil-assoc_lipo_GldJ"/>
</dbReference>
<dbReference type="PANTHER" id="PTHR23150:SF19">
    <property type="entry name" value="FORMYLGLYCINE-GENERATING ENZYME"/>
    <property type="match status" value="1"/>
</dbReference>
<evidence type="ECO:0000259" key="3">
    <source>
        <dbReference type="Pfam" id="PF03781"/>
    </source>
</evidence>
<comment type="caution">
    <text evidence="4">The sequence shown here is derived from an EMBL/GenBank/DDBJ whole genome shotgun (WGS) entry which is preliminary data.</text>
</comment>
<evidence type="ECO:0000313" key="5">
    <source>
        <dbReference type="Proteomes" id="UP001176891"/>
    </source>
</evidence>
<name>A0ABT8WWQ7_9FLAO</name>
<keyword evidence="4" id="KW-0449">Lipoprotein</keyword>
<feature type="compositionally biased region" description="Basic and acidic residues" evidence="1">
    <location>
        <begin position="467"/>
        <end position="476"/>
    </location>
</feature>
<dbReference type="EMBL" id="JAUOEM010000001">
    <property type="protein sequence ID" value="MDO5985927.1"/>
    <property type="molecule type" value="Genomic_DNA"/>
</dbReference>
<dbReference type="Pfam" id="PF03781">
    <property type="entry name" value="FGE-sulfatase"/>
    <property type="match status" value="1"/>
</dbReference>
<dbReference type="PROSITE" id="PS51257">
    <property type="entry name" value="PROKAR_LIPOPROTEIN"/>
    <property type="match status" value="1"/>
</dbReference>
<dbReference type="RefSeq" id="WP_303280471.1">
    <property type="nucleotide sequence ID" value="NZ_BAABCZ010000016.1"/>
</dbReference>
<evidence type="ECO:0000256" key="2">
    <source>
        <dbReference type="SAM" id="SignalP"/>
    </source>
</evidence>
<dbReference type="SUPFAM" id="SSF56436">
    <property type="entry name" value="C-type lectin-like"/>
    <property type="match status" value="1"/>
</dbReference>
<evidence type="ECO:0000256" key="1">
    <source>
        <dbReference type="SAM" id="MobiDB-lite"/>
    </source>
</evidence>
<dbReference type="InterPro" id="IPR051043">
    <property type="entry name" value="Sulfatase_Mod_Factor_Kinase"/>
</dbReference>
<dbReference type="InterPro" id="IPR042095">
    <property type="entry name" value="SUMF_sf"/>
</dbReference>
<protein>
    <submittedName>
        <fullName evidence="4">Gliding motility lipoprotein GldJ</fullName>
    </submittedName>
</protein>
<dbReference type="InterPro" id="IPR016187">
    <property type="entry name" value="CTDL_fold"/>
</dbReference>
<sequence length="564" mass="64829">MDMKKVVAFKVLLVLALTIASTGCKKSSSSKNSSRATGWQINSREGGFQYNTDFREQETSPGLVFIEGGTFTKGRVQDDVMHDWNNSPTQQHVQSFYMDETEVTNAMYMEYLDWIKRVYPPSEENFRAIYNGALPDTLVWRNRLGFNEVMTENYLRHPGYGEYPVVGVSWIQAVEFANWRSDRVNEYNLERAGYLKRDAKILDVNAESTFSTDTYINAPTLTYGGNEEVINGEGNRRNVRTDADGNESNIYATRETGIISPKYRLPTETEWEYAALGLSEIRDYNLYRGRKKYPWDGQYTRSDKRKIRGDQLANFKQGKGDYGGIAGWSDDGADITNAVKSYDPNDFGLYDMAGNVAEWVADVYRPIIDGEFNDFNYYRGNVYTKNALNDDGTVKVVTPDDIVYDTLPNGKVIARNLPGEIAQIPIDENETYLRTNFDKSDSRNFRDGDKRSSRYYESFNDDEGEDGEKKDTDTRKMYNSPKHRITRDSLGNIIREYDKGSNRTSLINDEVRVYKGGSWKDREYWLDPAQRRYFPQDMATDYIGFRCAMSRVGSKSKSRNKTKN</sequence>